<name>A0A6A4Q209_LUPAL</name>
<dbReference type="Proteomes" id="UP000447434">
    <property type="component" value="Chromosome 9"/>
</dbReference>
<dbReference type="GO" id="GO:0005802">
    <property type="term" value="C:trans-Golgi network"/>
    <property type="evidence" value="ECO:0007669"/>
    <property type="project" value="TreeGrafter"/>
</dbReference>
<keyword evidence="5" id="KW-0812">Transmembrane</keyword>
<evidence type="ECO:0000256" key="4">
    <source>
        <dbReference type="ARBA" id="ARBA00022679"/>
    </source>
</evidence>
<keyword evidence="8" id="KW-1185">Reference proteome</keyword>
<evidence type="ECO:0000256" key="6">
    <source>
        <dbReference type="ARBA" id="ARBA00023034"/>
    </source>
</evidence>
<reference evidence="8" key="1">
    <citation type="journal article" date="2020" name="Nat. Commun.">
        <title>Genome sequence of the cluster root forming white lupin.</title>
        <authorList>
            <person name="Hufnagel B."/>
            <person name="Marques A."/>
            <person name="Soriano A."/>
            <person name="Marques L."/>
            <person name="Divol F."/>
            <person name="Doumas P."/>
            <person name="Sallet E."/>
            <person name="Mancinotti D."/>
            <person name="Carrere S."/>
            <person name="Marande W."/>
            <person name="Arribat S."/>
            <person name="Keller J."/>
            <person name="Huneau C."/>
            <person name="Blein T."/>
            <person name="Aime D."/>
            <person name="Laguerre M."/>
            <person name="Taylor J."/>
            <person name="Schubert V."/>
            <person name="Nelson M."/>
            <person name="Geu-Flores F."/>
            <person name="Crespi M."/>
            <person name="Gallardo-Guerrero K."/>
            <person name="Delaux P.-M."/>
            <person name="Salse J."/>
            <person name="Berges H."/>
            <person name="Guyot R."/>
            <person name="Gouzy J."/>
            <person name="Peret B."/>
        </authorList>
    </citation>
    <scope>NUCLEOTIDE SEQUENCE [LARGE SCALE GENOMIC DNA]</scope>
    <source>
        <strain evidence="8">cv. Amiga</strain>
    </source>
</reference>
<dbReference type="OrthoDB" id="407658at2759"/>
<keyword evidence="3" id="KW-0328">Glycosyltransferase</keyword>
<gene>
    <name evidence="7" type="ORF">Lalb_Chr09g0334101</name>
</gene>
<dbReference type="GO" id="GO:0000139">
    <property type="term" value="C:Golgi membrane"/>
    <property type="evidence" value="ECO:0007669"/>
    <property type="project" value="UniProtKB-SubCell"/>
</dbReference>
<evidence type="ECO:0000256" key="1">
    <source>
        <dbReference type="ARBA" id="ARBA00004323"/>
    </source>
</evidence>
<sequence>MIMKCKTSNMTPRKSKRSFSFPNPNLNGGTLLFLKATIFILFFLFVLWFTKDKFTTLFLTPTKTLTSRSNVVLGPDPPQKTFYDDPHVSYAIDKPMTNWDEKRSHWLRLHPSLARGASDRVLMVTGTQPGPCKNPVGDHLLLRSFKNKVDYCRLQGCEVFYNNVYLHPKMDSYWAKLTVIRSAMVAHPDVEWIWWMDADAVITDMEFKLPLERYKDHNLIVHGWDNMVYGDSENKSWTGLNTGSYLVRNCQWSMDLFYEWSKMGPLTSNYEKWGKILKDMFKDKPFPLPDDQSSLIYMLYKERRKWGPKTYLEGGYDLESYWVAMLGRYEELIFGYNDLEEDVSGLRRRHAEKLSKWYGELREPHLRKRGWVPLSKGKRHFVTHFTGCQPCSGNHNPSYVGETCWNEMEKALNFGDDQVLRKYGFMRKNLSTSSVYEVPFDYPWSDLLR</sequence>
<evidence type="ECO:0000313" key="7">
    <source>
        <dbReference type="EMBL" id="KAE9607810.1"/>
    </source>
</evidence>
<dbReference type="AlphaFoldDB" id="A0A6A4Q209"/>
<organism evidence="7 8">
    <name type="scientific">Lupinus albus</name>
    <name type="common">White lupine</name>
    <name type="synonym">Lupinus termis</name>
    <dbReference type="NCBI Taxonomy" id="3870"/>
    <lineage>
        <taxon>Eukaryota</taxon>
        <taxon>Viridiplantae</taxon>
        <taxon>Streptophyta</taxon>
        <taxon>Embryophyta</taxon>
        <taxon>Tracheophyta</taxon>
        <taxon>Spermatophyta</taxon>
        <taxon>Magnoliopsida</taxon>
        <taxon>eudicotyledons</taxon>
        <taxon>Gunneridae</taxon>
        <taxon>Pentapetalae</taxon>
        <taxon>rosids</taxon>
        <taxon>fabids</taxon>
        <taxon>Fabales</taxon>
        <taxon>Fabaceae</taxon>
        <taxon>Papilionoideae</taxon>
        <taxon>50 kb inversion clade</taxon>
        <taxon>genistoids sensu lato</taxon>
        <taxon>core genistoids</taxon>
        <taxon>Genisteae</taxon>
        <taxon>Lupinus</taxon>
    </lineage>
</organism>
<dbReference type="InterPro" id="IPR008630">
    <property type="entry name" value="Glyco_trans_34"/>
</dbReference>
<evidence type="ECO:0000256" key="5">
    <source>
        <dbReference type="ARBA" id="ARBA00022968"/>
    </source>
</evidence>
<keyword evidence="5" id="KW-0735">Signal-anchor</keyword>
<comment type="subcellular location">
    <subcellularLocation>
        <location evidence="1">Golgi apparatus membrane</location>
        <topology evidence="1">Single-pass type II membrane protein</topology>
    </subcellularLocation>
</comment>
<evidence type="ECO:0000313" key="8">
    <source>
        <dbReference type="Proteomes" id="UP000447434"/>
    </source>
</evidence>
<proteinExistence type="inferred from homology"/>
<comment type="caution">
    <text evidence="7">The sequence shown here is derived from an EMBL/GenBank/DDBJ whole genome shotgun (WGS) entry which is preliminary data.</text>
</comment>
<dbReference type="InterPro" id="IPR029044">
    <property type="entry name" value="Nucleotide-diphossugar_trans"/>
</dbReference>
<comment type="similarity">
    <text evidence="2">Belongs to the glycosyltransferase 34 family.</text>
</comment>
<dbReference type="Gene3D" id="3.90.550.10">
    <property type="entry name" value="Spore Coat Polysaccharide Biosynthesis Protein SpsA, Chain A"/>
    <property type="match status" value="1"/>
</dbReference>
<keyword evidence="6" id="KW-0333">Golgi apparatus</keyword>
<dbReference type="EMBL" id="WOCE01000009">
    <property type="protein sequence ID" value="KAE9607810.1"/>
    <property type="molecule type" value="Genomic_DNA"/>
</dbReference>
<evidence type="ECO:0000256" key="2">
    <source>
        <dbReference type="ARBA" id="ARBA00005664"/>
    </source>
</evidence>
<accession>A0A6A4Q209</accession>
<dbReference type="PANTHER" id="PTHR31311:SF17">
    <property type="entry name" value="GALACTOSYL TRANSFERASE GMA12_MNN10 FAMILY PROTEIN"/>
    <property type="match status" value="1"/>
</dbReference>
<dbReference type="GO" id="GO:0008378">
    <property type="term" value="F:galactosyltransferase activity"/>
    <property type="evidence" value="ECO:0007669"/>
    <property type="project" value="TreeGrafter"/>
</dbReference>
<dbReference type="Pfam" id="PF05637">
    <property type="entry name" value="Glyco_transf_34"/>
    <property type="match status" value="1"/>
</dbReference>
<protein>
    <submittedName>
        <fullName evidence="7">Putative xyloglucan 6-xylosyltransferase</fullName>
    </submittedName>
</protein>
<evidence type="ECO:0000256" key="3">
    <source>
        <dbReference type="ARBA" id="ARBA00022676"/>
    </source>
</evidence>
<dbReference type="GO" id="GO:0005768">
    <property type="term" value="C:endosome"/>
    <property type="evidence" value="ECO:0007669"/>
    <property type="project" value="TreeGrafter"/>
</dbReference>
<keyword evidence="4 7" id="KW-0808">Transferase</keyword>
<dbReference type="PANTHER" id="PTHR31311">
    <property type="entry name" value="XYLOGLUCAN 6-XYLOSYLTRANSFERASE 5-RELATED-RELATED"/>
    <property type="match status" value="1"/>
</dbReference>